<feature type="transmembrane region" description="Helical" evidence="1">
    <location>
        <begin position="28"/>
        <end position="49"/>
    </location>
</feature>
<evidence type="ECO:0000313" key="3">
    <source>
        <dbReference type="Proteomes" id="UP001241110"/>
    </source>
</evidence>
<name>A0AAE3U708_9BACT</name>
<reference evidence="2" key="1">
    <citation type="submission" date="2023-05" db="EMBL/GenBank/DDBJ databases">
        <authorList>
            <person name="Zhang X."/>
        </authorList>
    </citation>
    <scope>NUCLEOTIDE SEQUENCE</scope>
    <source>
        <strain evidence="2">YF14B1</strain>
    </source>
</reference>
<dbReference type="PANTHER" id="PTHR39328">
    <property type="entry name" value="BLL2871 PROTEIN"/>
    <property type="match status" value="1"/>
</dbReference>
<protein>
    <submittedName>
        <fullName evidence="2">DUF1028 domain-containing protein</fullName>
    </submittedName>
</protein>
<keyword evidence="1" id="KW-0472">Membrane</keyword>
<gene>
    <name evidence="2" type="ORF">QNI16_11505</name>
</gene>
<dbReference type="EMBL" id="JASJOS010000004">
    <property type="protein sequence ID" value="MDJ1481112.1"/>
    <property type="molecule type" value="Genomic_DNA"/>
</dbReference>
<evidence type="ECO:0000313" key="2">
    <source>
        <dbReference type="EMBL" id="MDJ1481112.1"/>
    </source>
</evidence>
<keyword evidence="1" id="KW-0812">Transmembrane</keyword>
<dbReference type="InterPro" id="IPR010430">
    <property type="entry name" value="DUF1028"/>
</dbReference>
<keyword evidence="1" id="KW-1133">Transmembrane helix</keyword>
<dbReference type="AlphaFoldDB" id="A0AAE3U708"/>
<dbReference type="Pfam" id="PF06267">
    <property type="entry name" value="DUF1028"/>
    <property type="match status" value="1"/>
</dbReference>
<dbReference type="SUPFAM" id="SSF56235">
    <property type="entry name" value="N-terminal nucleophile aminohydrolases (Ntn hydrolases)"/>
    <property type="match status" value="1"/>
</dbReference>
<proteinExistence type="predicted"/>
<evidence type="ECO:0000256" key="1">
    <source>
        <dbReference type="SAM" id="Phobius"/>
    </source>
</evidence>
<dbReference type="PANTHER" id="PTHR39328:SF1">
    <property type="entry name" value="BLL2871 PROTEIN"/>
    <property type="match status" value="1"/>
</dbReference>
<dbReference type="Gene3D" id="3.60.20.10">
    <property type="entry name" value="Glutamine Phosphoribosylpyrophosphate, subunit 1, domain 1"/>
    <property type="match status" value="1"/>
</dbReference>
<sequence length="261" mass="28195">MKKYKLHATESQHHASTGKLYQSDPMRFSVLLACFLSISTTTLATWSIIIIDPVTKEIGIAGASCTYNCYGIGQIIPGKGAIIVQAMSNKDARRKGLEMIEAGASPEQIIAALRDPLFDPEKQQYAVVTLSHLDTPATYTGAATHTSHGILTAAGVSVQGNTLASEEELKAILDAVIQGQEDSLRIDEILMRALEAGSTAGGDKRCGEQRATSAFLMVAKPTDKRKPYLVLQFFGQKRGGLNAVSLLRGKYARWKSKHKSS</sequence>
<dbReference type="InterPro" id="IPR029055">
    <property type="entry name" value="Ntn_hydrolases_N"/>
</dbReference>
<organism evidence="2 3">
    <name type="scientific">Xanthocytophaga flava</name>
    <dbReference type="NCBI Taxonomy" id="3048013"/>
    <lineage>
        <taxon>Bacteria</taxon>
        <taxon>Pseudomonadati</taxon>
        <taxon>Bacteroidota</taxon>
        <taxon>Cytophagia</taxon>
        <taxon>Cytophagales</taxon>
        <taxon>Rhodocytophagaceae</taxon>
        <taxon>Xanthocytophaga</taxon>
    </lineage>
</organism>
<dbReference type="Proteomes" id="UP001241110">
    <property type="component" value="Unassembled WGS sequence"/>
</dbReference>
<comment type="caution">
    <text evidence="2">The sequence shown here is derived from an EMBL/GenBank/DDBJ whole genome shotgun (WGS) entry which is preliminary data.</text>
</comment>
<accession>A0AAE3U708</accession>